<proteinExistence type="predicted"/>
<evidence type="ECO:0000256" key="2">
    <source>
        <dbReference type="ARBA" id="ARBA00022771"/>
    </source>
</evidence>
<keyword evidence="2 4" id="KW-0863">Zinc-finger</keyword>
<dbReference type="GO" id="GO:0007032">
    <property type="term" value="P:endosome organization"/>
    <property type="evidence" value="ECO:0007669"/>
    <property type="project" value="TreeGrafter"/>
</dbReference>
<feature type="compositionally biased region" description="Polar residues" evidence="5">
    <location>
        <begin position="164"/>
        <end position="179"/>
    </location>
</feature>
<feature type="compositionally biased region" description="Basic and acidic residues" evidence="5">
    <location>
        <begin position="456"/>
        <end position="466"/>
    </location>
</feature>
<feature type="region of interest" description="Disordered" evidence="5">
    <location>
        <begin position="456"/>
        <end position="478"/>
    </location>
</feature>
<evidence type="ECO:0008006" key="10">
    <source>
        <dbReference type="Google" id="ProtNLM"/>
    </source>
</evidence>
<dbReference type="GO" id="GO:0005080">
    <property type="term" value="F:protein kinase C binding"/>
    <property type="evidence" value="ECO:0007669"/>
    <property type="project" value="TreeGrafter"/>
</dbReference>
<feature type="region of interest" description="Disordered" evidence="5">
    <location>
        <begin position="593"/>
        <end position="623"/>
    </location>
</feature>
<organism evidence="8 9">
    <name type="scientific">Botryobasidium botryosum (strain FD-172 SS1)</name>
    <dbReference type="NCBI Taxonomy" id="930990"/>
    <lineage>
        <taxon>Eukaryota</taxon>
        <taxon>Fungi</taxon>
        <taxon>Dikarya</taxon>
        <taxon>Basidiomycota</taxon>
        <taxon>Agaricomycotina</taxon>
        <taxon>Agaricomycetes</taxon>
        <taxon>Cantharellales</taxon>
        <taxon>Botryobasidiaceae</taxon>
        <taxon>Botryobasidium</taxon>
    </lineage>
</organism>
<dbReference type="InterPro" id="IPR000433">
    <property type="entry name" value="Znf_ZZ"/>
</dbReference>
<dbReference type="InterPro" id="IPR043145">
    <property type="entry name" value="Znf_ZZ_sf"/>
</dbReference>
<dbReference type="SUPFAM" id="SSF54277">
    <property type="entry name" value="CAD &amp; PB1 domains"/>
    <property type="match status" value="1"/>
</dbReference>
<evidence type="ECO:0000256" key="5">
    <source>
        <dbReference type="SAM" id="MobiDB-lite"/>
    </source>
</evidence>
<feature type="compositionally biased region" description="Polar residues" evidence="5">
    <location>
        <begin position="593"/>
        <end position="618"/>
    </location>
</feature>
<feature type="domain" description="PB1" evidence="7">
    <location>
        <begin position="15"/>
        <end position="91"/>
    </location>
</feature>
<evidence type="ECO:0000256" key="3">
    <source>
        <dbReference type="ARBA" id="ARBA00022833"/>
    </source>
</evidence>
<dbReference type="STRING" id="930990.A0A067MME5"/>
<dbReference type="GO" id="GO:0008270">
    <property type="term" value="F:zinc ion binding"/>
    <property type="evidence" value="ECO:0007669"/>
    <property type="project" value="UniProtKB-KW"/>
</dbReference>
<evidence type="ECO:0000259" key="6">
    <source>
        <dbReference type="PROSITE" id="PS50135"/>
    </source>
</evidence>
<dbReference type="CDD" id="cd02340">
    <property type="entry name" value="ZZ_NBR1_like"/>
    <property type="match status" value="2"/>
</dbReference>
<dbReference type="OrthoDB" id="661148at2759"/>
<dbReference type="Gene3D" id="3.30.60.90">
    <property type="match status" value="3"/>
</dbReference>
<dbReference type="Proteomes" id="UP000027195">
    <property type="component" value="Unassembled WGS sequence"/>
</dbReference>
<dbReference type="InterPro" id="IPR000270">
    <property type="entry name" value="PB1_dom"/>
</dbReference>
<accession>A0A067MME5</accession>
<feature type="compositionally biased region" description="Basic and acidic residues" evidence="5">
    <location>
        <begin position="262"/>
        <end position="273"/>
    </location>
</feature>
<evidence type="ECO:0000256" key="4">
    <source>
        <dbReference type="PROSITE-ProRule" id="PRU00228"/>
    </source>
</evidence>
<dbReference type="PROSITE" id="PS50135">
    <property type="entry name" value="ZF_ZZ_2"/>
    <property type="match status" value="1"/>
</dbReference>
<dbReference type="GO" id="GO:0016235">
    <property type="term" value="C:aggresome"/>
    <property type="evidence" value="ECO:0007669"/>
    <property type="project" value="TreeGrafter"/>
</dbReference>
<dbReference type="GO" id="GO:0044753">
    <property type="term" value="C:amphisome"/>
    <property type="evidence" value="ECO:0007669"/>
    <property type="project" value="TreeGrafter"/>
</dbReference>
<feature type="compositionally biased region" description="Polar residues" evidence="5">
    <location>
        <begin position="544"/>
        <end position="558"/>
    </location>
</feature>
<evidence type="ECO:0000259" key="7">
    <source>
        <dbReference type="PROSITE" id="PS51745"/>
    </source>
</evidence>
<keyword evidence="3" id="KW-0862">Zinc</keyword>
<dbReference type="HOGENOM" id="CLU_007319_0_0_1"/>
<feature type="compositionally biased region" description="Polar residues" evidence="5">
    <location>
        <begin position="233"/>
        <end position="252"/>
    </location>
</feature>
<protein>
    <recommendedName>
        <fullName evidence="10">ZZ-type domain-containing protein</fullName>
    </recommendedName>
</protein>
<dbReference type="SMART" id="SM00291">
    <property type="entry name" value="ZnF_ZZ"/>
    <property type="match status" value="4"/>
</dbReference>
<name>A0A067MME5_BOTB1</name>
<evidence type="ECO:0000313" key="8">
    <source>
        <dbReference type="EMBL" id="KDQ13057.1"/>
    </source>
</evidence>
<feature type="region of interest" description="Disordered" evidence="5">
    <location>
        <begin position="134"/>
        <end position="311"/>
    </location>
</feature>
<dbReference type="GO" id="GO:0070530">
    <property type="term" value="F:K63-linked polyubiquitin modification-dependent protein binding"/>
    <property type="evidence" value="ECO:0007669"/>
    <property type="project" value="TreeGrafter"/>
</dbReference>
<gene>
    <name evidence="8" type="ORF">BOTBODRAFT_33932</name>
</gene>
<dbReference type="GO" id="GO:0000423">
    <property type="term" value="P:mitophagy"/>
    <property type="evidence" value="ECO:0007669"/>
    <property type="project" value="TreeGrafter"/>
</dbReference>
<feature type="compositionally biased region" description="Low complexity" evidence="5">
    <location>
        <begin position="274"/>
        <end position="298"/>
    </location>
</feature>
<dbReference type="PANTHER" id="PTHR15090:SF0">
    <property type="entry name" value="SEQUESTOSOME-1"/>
    <property type="match status" value="1"/>
</dbReference>
<keyword evidence="9" id="KW-1185">Reference proteome</keyword>
<keyword evidence="1" id="KW-0479">Metal-binding</keyword>
<feature type="region of interest" description="Disordered" evidence="5">
    <location>
        <begin position="535"/>
        <end position="558"/>
    </location>
</feature>
<dbReference type="PROSITE" id="PS51745">
    <property type="entry name" value="PB1"/>
    <property type="match status" value="1"/>
</dbReference>
<dbReference type="GO" id="GO:0035973">
    <property type="term" value="P:aggrephagy"/>
    <property type="evidence" value="ECO:0007669"/>
    <property type="project" value="TreeGrafter"/>
</dbReference>
<dbReference type="SUPFAM" id="SSF57850">
    <property type="entry name" value="RING/U-box"/>
    <property type="match status" value="4"/>
</dbReference>
<dbReference type="AlphaFoldDB" id="A0A067MME5"/>
<dbReference type="Gene3D" id="3.10.20.90">
    <property type="entry name" value="Phosphatidylinositol 3-kinase Catalytic Subunit, Chain A, domain 1"/>
    <property type="match status" value="1"/>
</dbReference>
<evidence type="ECO:0000256" key="1">
    <source>
        <dbReference type="ARBA" id="ARBA00022723"/>
    </source>
</evidence>
<dbReference type="PANTHER" id="PTHR15090">
    <property type="entry name" value="SEQUESTOSOME 1-RELATED"/>
    <property type="match status" value="1"/>
</dbReference>
<feature type="region of interest" description="Disordered" evidence="5">
    <location>
        <begin position="340"/>
        <end position="370"/>
    </location>
</feature>
<evidence type="ECO:0000313" key="9">
    <source>
        <dbReference type="Proteomes" id="UP000027195"/>
    </source>
</evidence>
<dbReference type="InterPro" id="IPR052260">
    <property type="entry name" value="Autophagy_Rcpt_SigReg"/>
</dbReference>
<feature type="domain" description="ZZ-type" evidence="6">
    <location>
        <begin position="719"/>
        <end position="777"/>
    </location>
</feature>
<dbReference type="EMBL" id="KL198046">
    <property type="protein sequence ID" value="KDQ13057.1"/>
    <property type="molecule type" value="Genomic_DNA"/>
</dbReference>
<dbReference type="SMART" id="SM00666">
    <property type="entry name" value="PB1"/>
    <property type="match status" value="1"/>
</dbReference>
<dbReference type="CDD" id="cd02249">
    <property type="entry name" value="ZZ"/>
    <property type="match status" value="1"/>
</dbReference>
<dbReference type="InParanoid" id="A0A067MME5"/>
<feature type="compositionally biased region" description="Low complexity" evidence="5">
    <location>
        <begin position="349"/>
        <end position="367"/>
    </location>
</feature>
<feature type="region of interest" description="Disordered" evidence="5">
    <location>
        <begin position="807"/>
        <end position="827"/>
    </location>
</feature>
<dbReference type="Pfam" id="PF00569">
    <property type="entry name" value="ZZ"/>
    <property type="match status" value="1"/>
</dbReference>
<reference evidence="9" key="1">
    <citation type="journal article" date="2014" name="Proc. Natl. Acad. Sci. U.S.A.">
        <title>Extensive sampling of basidiomycete genomes demonstrates inadequacy of the white-rot/brown-rot paradigm for wood decay fungi.</title>
        <authorList>
            <person name="Riley R."/>
            <person name="Salamov A.A."/>
            <person name="Brown D.W."/>
            <person name="Nagy L.G."/>
            <person name="Floudas D."/>
            <person name="Held B.W."/>
            <person name="Levasseur A."/>
            <person name="Lombard V."/>
            <person name="Morin E."/>
            <person name="Otillar R."/>
            <person name="Lindquist E.A."/>
            <person name="Sun H."/>
            <person name="LaButti K.M."/>
            <person name="Schmutz J."/>
            <person name="Jabbour D."/>
            <person name="Luo H."/>
            <person name="Baker S.E."/>
            <person name="Pisabarro A.G."/>
            <person name="Walton J.D."/>
            <person name="Blanchette R.A."/>
            <person name="Henrissat B."/>
            <person name="Martin F."/>
            <person name="Cullen D."/>
            <person name="Hibbett D.S."/>
            <person name="Grigoriev I.V."/>
        </authorList>
    </citation>
    <scope>NUCLEOTIDE SEQUENCE [LARGE SCALE GENOMIC DNA]</scope>
    <source>
        <strain evidence="9">FD-172 SS1</strain>
    </source>
</reference>
<sequence length="1009" mass="110084">MSHQYGTFTDRPDRPLVIKCAFDRSLRRITFASAQNCSYNLMRSRVEQCFALSASSFTISYTDDDGEVTDITSDDDLGEAIEYFQAGIDDSGSLSSGRSSSTRKITVRVQVAVDYDGPCLSDTASLASLDEYPRSRRHNSDESLSLGSLSSDFEQVQMDDDAVTVSSRDNGTAPSNGGSFVNVPPSRAPGNARAHQRQQAGSSGYYERSILSQTQSSSSSRGLPQGARATRFGSGQTRTRSPLPSSIDLSESSEADYSIVDASRDERELDLEPPRSQSPESELPLESEIGTESSVVPEDPSPPGPEGYASAFSLHSSERGAQWLRDQNARALRSMIGALPEPSVTSDESSVAASRRSFSSKDGSSIRGDLELQKDMRGKYYYEYTSDAVSSSAASQSGVDYDDARTEVMYPSHDPEISPEQLRHFPVEPPTAVTDCSSCGVLLDSFRYVCATCGEKKPRSKDESSVHGKGKQKAVYGPNGHLSAGYRTSSAPALPIVHPIHEYPPRAMSHSVSPASSSSTLVGSFTRRISGKQVCNKPLPKIPTSPSQSGSTLVGSYSSNEPLPPLEVGYELCMACIEDHGVKHAVESAQAMNSVTPTSGSPASSPDDTRTVTHTRQSSLRRKGQVRHAFKEQIWGVGGWKDVEQDDYAICSICDKEIKANRHKCVSCQSFNLCLPCYSQVHEIHPSHTFLTIPERPAPVIQVTPAQPSSVEDEESLKHPGVFCCHCMQDIVGARFHCVTCASVDLCANCEAAGVPGTMDGGHDWSHIMIKIPRPLESPEVLVASQRARNLWQVRDAPTIGGQLLNHRRRSSSGSDHAQTVVGIRPSPHPPTRQNSFICRGCHNSIDGIRYQCATCPSIPTTYNLCAQCETRSHMLHDAMHVFLKIPRPLNTLIQSAEPIMPSVYKRPVGQDEDGNRYQEDAREYLQNLEHPSTVCDNCISKVRGEWYRCAHCGADYCENCEHFGVHDPNHIFVVFKSAVDMNLFASVVDLPNPSGSLPLLHYPVYASS</sequence>
<dbReference type="Pfam" id="PF00564">
    <property type="entry name" value="PB1"/>
    <property type="match status" value="1"/>
</dbReference>
<dbReference type="InterPro" id="IPR053793">
    <property type="entry name" value="PB1-like"/>
</dbReference>